<reference evidence="2" key="1">
    <citation type="journal article" date="2014" name="Int. J. Syst. Evol. Microbiol.">
        <title>Complete genome sequence of Corynebacterium casei LMG S-19264T (=DSM 44701T), isolated from a smear-ripened cheese.</title>
        <authorList>
            <consortium name="US DOE Joint Genome Institute (JGI-PGF)"/>
            <person name="Walter F."/>
            <person name="Albersmeier A."/>
            <person name="Kalinowski J."/>
            <person name="Ruckert C."/>
        </authorList>
    </citation>
    <scope>NUCLEOTIDE SEQUENCE</scope>
    <source>
        <strain evidence="2">JCM 3091</strain>
    </source>
</reference>
<proteinExistence type="predicted"/>
<dbReference type="InterPro" id="IPR006311">
    <property type="entry name" value="TAT_signal"/>
</dbReference>
<reference evidence="2" key="2">
    <citation type="submission" date="2020-09" db="EMBL/GenBank/DDBJ databases">
        <authorList>
            <person name="Sun Q."/>
            <person name="Ohkuma M."/>
        </authorList>
    </citation>
    <scope>NUCLEOTIDE SEQUENCE</scope>
    <source>
        <strain evidence="2">JCM 3091</strain>
    </source>
</reference>
<feature type="domain" description="SCP" evidence="1">
    <location>
        <begin position="65"/>
        <end position="180"/>
    </location>
</feature>
<dbReference type="PROSITE" id="PS51318">
    <property type="entry name" value="TAT"/>
    <property type="match status" value="1"/>
</dbReference>
<accession>A0A8J3BP03</accession>
<keyword evidence="3" id="KW-1185">Reference proteome</keyword>
<evidence type="ECO:0000313" key="3">
    <source>
        <dbReference type="Proteomes" id="UP000662200"/>
    </source>
</evidence>
<dbReference type="CDD" id="cd05379">
    <property type="entry name" value="CAP_bacterial"/>
    <property type="match status" value="1"/>
</dbReference>
<dbReference type="Pfam" id="PF00188">
    <property type="entry name" value="CAP"/>
    <property type="match status" value="1"/>
</dbReference>
<comment type="caution">
    <text evidence="2">The sequence shown here is derived from an EMBL/GenBank/DDBJ whole genome shotgun (WGS) entry which is preliminary data.</text>
</comment>
<dbReference type="AlphaFoldDB" id="A0A8J3BP03"/>
<dbReference type="EMBL" id="BMQC01000006">
    <property type="protein sequence ID" value="GGK28277.1"/>
    <property type="molecule type" value="Genomic_DNA"/>
</dbReference>
<dbReference type="RefSeq" id="WP_189114079.1">
    <property type="nucleotide sequence ID" value="NZ_BMQC01000006.1"/>
</dbReference>
<protein>
    <recommendedName>
        <fullName evidence="1">SCP domain-containing protein</fullName>
    </recommendedName>
</protein>
<dbReference type="InterPro" id="IPR035940">
    <property type="entry name" value="CAP_sf"/>
</dbReference>
<dbReference type="Proteomes" id="UP000662200">
    <property type="component" value="Unassembled WGS sequence"/>
</dbReference>
<dbReference type="SUPFAM" id="SSF55797">
    <property type="entry name" value="PR-1-like"/>
    <property type="match status" value="1"/>
</dbReference>
<organism evidence="2 3">
    <name type="scientific">Pilimelia terevasa</name>
    <dbReference type="NCBI Taxonomy" id="53372"/>
    <lineage>
        <taxon>Bacteria</taxon>
        <taxon>Bacillati</taxon>
        <taxon>Actinomycetota</taxon>
        <taxon>Actinomycetes</taxon>
        <taxon>Micromonosporales</taxon>
        <taxon>Micromonosporaceae</taxon>
        <taxon>Pilimelia</taxon>
    </lineage>
</organism>
<evidence type="ECO:0000313" key="2">
    <source>
        <dbReference type="EMBL" id="GGK28277.1"/>
    </source>
</evidence>
<evidence type="ECO:0000259" key="1">
    <source>
        <dbReference type="Pfam" id="PF00188"/>
    </source>
</evidence>
<name>A0A8J3BP03_9ACTN</name>
<dbReference type="PANTHER" id="PTHR31157:SF1">
    <property type="entry name" value="SCP DOMAIN-CONTAINING PROTEIN"/>
    <property type="match status" value="1"/>
</dbReference>
<dbReference type="InterPro" id="IPR014044">
    <property type="entry name" value="CAP_dom"/>
</dbReference>
<dbReference type="PANTHER" id="PTHR31157">
    <property type="entry name" value="SCP DOMAIN-CONTAINING PROTEIN"/>
    <property type="match status" value="1"/>
</dbReference>
<sequence length="183" mass="19089">MTHAPGTPAGPRLRRPLLAAGLLLAVSALLVGAPVAAGALTAPAPPAAPDVPAAEPTAEEAEVTRLVNAERARAGCAAVVHQAQLHTAARLHSQDMADNGYFDHTSKDGRKPWDRARAAGYPSQFVGENIAMGQRDAQAVTDAWMNSAGHRANILNCQYRSTAVGVVVNAGKQPLWTQMFGGQ</sequence>
<gene>
    <name evidence="2" type="ORF">GCM10010124_21150</name>
</gene>
<dbReference type="Gene3D" id="3.40.33.10">
    <property type="entry name" value="CAP"/>
    <property type="match status" value="1"/>
</dbReference>